<protein>
    <recommendedName>
        <fullName evidence="14">Zinc carboxypeptidase A 1</fullName>
    </recommendedName>
</protein>
<dbReference type="PANTHER" id="PTHR11705:SF153">
    <property type="entry name" value="ZINC CARBOXYPEPTIDASE A 1-LIKE PROTEIN"/>
    <property type="match status" value="1"/>
</dbReference>
<comment type="similarity">
    <text evidence="3 15">Belongs to the peptidase M14 family.</text>
</comment>
<reference evidence="19" key="1">
    <citation type="submission" date="2025-08" db="UniProtKB">
        <authorList>
            <consortium name="RefSeq"/>
        </authorList>
    </citation>
    <scope>IDENTIFICATION</scope>
</reference>
<feature type="active site" description="Proton donor/acceptor" evidence="15">
    <location>
        <position position="821"/>
    </location>
</feature>
<evidence type="ECO:0000256" key="1">
    <source>
        <dbReference type="ARBA" id="ARBA00001947"/>
    </source>
</evidence>
<dbReference type="FunFam" id="3.40.630.10:FF:000040">
    <property type="entry name" value="zinc carboxypeptidase"/>
    <property type="match status" value="2"/>
</dbReference>
<dbReference type="InterPro" id="IPR000834">
    <property type="entry name" value="Peptidase_M14"/>
</dbReference>
<evidence type="ECO:0000313" key="19">
    <source>
        <dbReference type="RefSeq" id="XP_048263620.1"/>
    </source>
</evidence>
<dbReference type="PRINTS" id="PR00765">
    <property type="entry name" value="CRBOXYPTASEA"/>
</dbReference>
<keyword evidence="11" id="KW-0482">Metalloprotease</keyword>
<sequence>MKSNSTTRAVLLHLLFLLGSIYATDNEKKRYDGYRLYKVFVSDTTGLELLRNMYDDDGYHLWHPPSINNTAEVMIAPAKIQEFMEKVNGSRLEPELMMDDVQRYIDDENPRGNVRGGFDWLGYHRLDSIYSWLDSLVTQYPKIVKPITGGSSYEGRSIRGVKISYKEGNPGIFIEGGIHAREWISPAVVTYVLNELILSDDSRVRYMAESYDWYIFPVFNPDGYEYTHTTNRLWRKTRRPSGRGCYGADPNRNWNFHWAEGGTSRNPCSEIYPGEKAFSETETRTMSRYIDSIHDKIFSYVAFHSYSQLLLIPYGHTNKRISNYNDLFQIGNYSINALLKRYGTRYKVGNIVDVIYVASGSSMDWVRGTYNIPVTYTYELRDTGRYGFILPASQIIPTAKETLDSLVVMFQQAAKLGYGTSTNNSTYGTFKYRDGSSSGTIPSGDHTGKSIMWKLIFVALVALATAEKVRYDNYKVFRVVPQTEEQVEVIRNLEEVSDAFSFWKEPNAVQRPADVMVAPHRIPDFHETMKMFNIPYDVYVSDVQTLIDSEMPPAQPLATFDLNRYHTLDEIYAHLDDLAKANPGKVQVIVGGKTYEGRQIKGVKVSLGKAKHGVVLEAGIHAREWIGPATILYMLNELLTSKNADVRTLAESHDWYIFPVVNPDGYVYTHTKNRLWRKTRKPYGILCYGSDPNRNWGYKWMSGGASNQPCAETYAGSSAFSDVETKSLSQYLTSISNKFSAYIAFHSYSQLLMFPYGHTKEHLENYDDSLQIGKKTIQALAKRYGTKYETGNIAETIYVASGSSMDWVKGTFHKPVTFTYELRDTGRHGFVLPADQIAPTSLETLDSLVAMFKEAKARGYE</sequence>
<dbReference type="InterPro" id="IPR057246">
    <property type="entry name" value="CARBOXYPEPT_ZN_1"/>
</dbReference>
<comment type="subcellular location">
    <subcellularLocation>
        <location evidence="2">Secreted</location>
    </subcellularLocation>
</comment>
<dbReference type="GeneID" id="100649831"/>
<evidence type="ECO:0000256" key="6">
    <source>
        <dbReference type="ARBA" id="ARBA00022670"/>
    </source>
</evidence>
<feature type="domain" description="Peptidase M14" evidence="17">
    <location>
        <begin position="122"/>
        <end position="413"/>
    </location>
</feature>
<dbReference type="RefSeq" id="XP_048263620.1">
    <property type="nucleotide sequence ID" value="XM_048407663.1"/>
</dbReference>
<dbReference type="InterPro" id="IPR036990">
    <property type="entry name" value="M14A-like_propep"/>
</dbReference>
<evidence type="ECO:0000256" key="16">
    <source>
        <dbReference type="SAM" id="SignalP"/>
    </source>
</evidence>
<evidence type="ECO:0000256" key="4">
    <source>
        <dbReference type="ARBA" id="ARBA00022525"/>
    </source>
</evidence>
<evidence type="ECO:0000256" key="9">
    <source>
        <dbReference type="ARBA" id="ARBA00022801"/>
    </source>
</evidence>
<evidence type="ECO:0000256" key="5">
    <source>
        <dbReference type="ARBA" id="ARBA00022645"/>
    </source>
</evidence>
<name>A0A9C6SK54_BOMTE</name>
<dbReference type="PROSITE" id="PS52035">
    <property type="entry name" value="PEPTIDASE_M14"/>
    <property type="match status" value="2"/>
</dbReference>
<feature type="signal peptide" evidence="16">
    <location>
        <begin position="1"/>
        <end position="23"/>
    </location>
</feature>
<dbReference type="InterPro" id="IPR003146">
    <property type="entry name" value="M14A_act_pep"/>
</dbReference>
<dbReference type="KEGG" id="bter:100649831"/>
<evidence type="ECO:0000256" key="12">
    <source>
        <dbReference type="ARBA" id="ARBA00023157"/>
    </source>
</evidence>
<feature type="chain" id="PRO_5039499216" description="Zinc carboxypeptidase A 1" evidence="16">
    <location>
        <begin position="24"/>
        <end position="861"/>
    </location>
</feature>
<keyword evidence="18" id="KW-1185">Reference proteome</keyword>
<dbReference type="FunFam" id="3.30.70.340:FF:000002">
    <property type="entry name" value="Carboxypeptidase A"/>
    <property type="match status" value="1"/>
</dbReference>
<dbReference type="GO" id="GO:0006508">
    <property type="term" value="P:proteolysis"/>
    <property type="evidence" value="ECO:0007669"/>
    <property type="project" value="UniProtKB-KW"/>
</dbReference>
<feature type="domain" description="Peptidase M14" evidence="17">
    <location>
        <begin position="564"/>
        <end position="855"/>
    </location>
</feature>
<keyword evidence="12" id="KW-1015">Disulfide bond</keyword>
<evidence type="ECO:0000256" key="3">
    <source>
        <dbReference type="ARBA" id="ARBA00005988"/>
    </source>
</evidence>
<dbReference type="Pfam" id="PF02244">
    <property type="entry name" value="Propep_M14"/>
    <property type="match status" value="2"/>
</dbReference>
<dbReference type="PROSITE" id="PS00132">
    <property type="entry name" value="CARBOXYPEPT_ZN_1"/>
    <property type="match status" value="1"/>
</dbReference>
<dbReference type="Gene3D" id="3.40.630.10">
    <property type="entry name" value="Zn peptidases"/>
    <property type="match status" value="2"/>
</dbReference>
<dbReference type="CDD" id="cd03860">
    <property type="entry name" value="M14_CP_A-B_like"/>
    <property type="match status" value="2"/>
</dbReference>
<keyword evidence="10" id="KW-0862">Zinc</keyword>
<evidence type="ECO:0000256" key="11">
    <source>
        <dbReference type="ARBA" id="ARBA00023049"/>
    </source>
</evidence>
<dbReference type="Proteomes" id="UP000835206">
    <property type="component" value="Chromosome 7"/>
</dbReference>
<keyword evidence="9" id="KW-0378">Hydrolase</keyword>
<dbReference type="AlphaFoldDB" id="A0A9C6SK54"/>
<evidence type="ECO:0000256" key="13">
    <source>
        <dbReference type="ARBA" id="ARBA00057299"/>
    </source>
</evidence>
<keyword evidence="4" id="KW-0964">Secreted</keyword>
<dbReference type="GO" id="GO:0005615">
    <property type="term" value="C:extracellular space"/>
    <property type="evidence" value="ECO:0007669"/>
    <property type="project" value="TreeGrafter"/>
</dbReference>
<evidence type="ECO:0000259" key="17">
    <source>
        <dbReference type="PROSITE" id="PS52035"/>
    </source>
</evidence>
<comment type="cofactor">
    <cofactor evidence="1">
        <name>Zn(2+)</name>
        <dbReference type="ChEBI" id="CHEBI:29105"/>
    </cofactor>
</comment>
<proteinExistence type="inferred from homology"/>
<keyword evidence="8 16" id="KW-0732">Signal</keyword>
<accession>A0A9C6SK54</accession>
<dbReference type="GO" id="GO:0008270">
    <property type="term" value="F:zinc ion binding"/>
    <property type="evidence" value="ECO:0007669"/>
    <property type="project" value="InterPro"/>
</dbReference>
<dbReference type="OrthoDB" id="3626597at2759"/>
<keyword evidence="6" id="KW-0645">Protease</keyword>
<dbReference type="Gene3D" id="3.30.70.340">
    <property type="entry name" value="Metallocarboxypeptidase-like"/>
    <property type="match status" value="2"/>
</dbReference>
<evidence type="ECO:0000313" key="18">
    <source>
        <dbReference type="Proteomes" id="UP000835206"/>
    </source>
</evidence>
<dbReference type="InterPro" id="IPR057247">
    <property type="entry name" value="CARBOXYPEPT_ZN_2"/>
</dbReference>
<keyword evidence="5" id="KW-0121">Carboxypeptidase</keyword>
<dbReference type="Pfam" id="PF00246">
    <property type="entry name" value="Peptidase_M14"/>
    <property type="match status" value="2"/>
</dbReference>
<gene>
    <name evidence="19" type="primary">LOC100649831</name>
</gene>
<keyword evidence="7" id="KW-0479">Metal-binding</keyword>
<evidence type="ECO:0000256" key="10">
    <source>
        <dbReference type="ARBA" id="ARBA00022833"/>
    </source>
</evidence>
<evidence type="ECO:0000256" key="2">
    <source>
        <dbReference type="ARBA" id="ARBA00004613"/>
    </source>
</evidence>
<evidence type="ECO:0000256" key="15">
    <source>
        <dbReference type="PROSITE-ProRule" id="PRU01379"/>
    </source>
</evidence>
<dbReference type="GO" id="GO:0004181">
    <property type="term" value="F:metallocarboxypeptidase activity"/>
    <property type="evidence" value="ECO:0007669"/>
    <property type="project" value="InterPro"/>
</dbReference>
<dbReference type="SUPFAM" id="SSF53187">
    <property type="entry name" value="Zn-dependent exopeptidases"/>
    <property type="match status" value="2"/>
</dbReference>
<evidence type="ECO:0000256" key="8">
    <source>
        <dbReference type="ARBA" id="ARBA00022729"/>
    </source>
</evidence>
<dbReference type="SMART" id="SM00631">
    <property type="entry name" value="Zn_pept"/>
    <property type="match status" value="2"/>
</dbReference>
<organism evidence="18 19">
    <name type="scientific">Bombus terrestris</name>
    <name type="common">Buff-tailed bumblebee</name>
    <name type="synonym">Apis terrestris</name>
    <dbReference type="NCBI Taxonomy" id="30195"/>
    <lineage>
        <taxon>Eukaryota</taxon>
        <taxon>Metazoa</taxon>
        <taxon>Ecdysozoa</taxon>
        <taxon>Arthropoda</taxon>
        <taxon>Hexapoda</taxon>
        <taxon>Insecta</taxon>
        <taxon>Pterygota</taxon>
        <taxon>Neoptera</taxon>
        <taxon>Endopterygota</taxon>
        <taxon>Hymenoptera</taxon>
        <taxon>Apocrita</taxon>
        <taxon>Aculeata</taxon>
        <taxon>Apoidea</taxon>
        <taxon>Anthophila</taxon>
        <taxon>Apidae</taxon>
        <taxon>Bombus</taxon>
        <taxon>Bombus</taxon>
    </lineage>
</organism>
<dbReference type="PROSITE" id="PS00133">
    <property type="entry name" value="CARBOXYPEPT_ZN_2"/>
    <property type="match status" value="2"/>
</dbReference>
<comment type="function">
    <text evidence="13">Involved in the digestion of the blood meal.</text>
</comment>
<evidence type="ECO:0000256" key="14">
    <source>
        <dbReference type="ARBA" id="ARBA00069039"/>
    </source>
</evidence>
<dbReference type="PANTHER" id="PTHR11705">
    <property type="entry name" value="PROTEASE FAMILY M14 CARBOXYPEPTIDASE A,B"/>
    <property type="match status" value="1"/>
</dbReference>
<evidence type="ECO:0000256" key="7">
    <source>
        <dbReference type="ARBA" id="ARBA00022723"/>
    </source>
</evidence>
<dbReference type="SUPFAM" id="SSF54897">
    <property type="entry name" value="Protease propeptides/inhibitors"/>
    <property type="match status" value="2"/>
</dbReference>
<feature type="active site" description="Proton donor/acceptor" evidence="15">
    <location>
        <position position="379"/>
    </location>
</feature>